<reference evidence="1" key="1">
    <citation type="submission" date="2021-12" db="EMBL/GenBank/DDBJ databases">
        <authorList>
            <person name="King R."/>
        </authorList>
    </citation>
    <scope>NUCLEOTIDE SEQUENCE</scope>
</reference>
<name>A0A9N9R141_9NEOP</name>
<dbReference type="Proteomes" id="UP001153714">
    <property type="component" value="Chromosome 17"/>
</dbReference>
<gene>
    <name evidence="1" type="ORF">DIATSA_LOCUS5282</name>
</gene>
<sequence>MSNARYRRRFQYKPSPIVPTSAPNFPSNMPSDILELFKVPSNEFCSQMIIQPSHHYVVLPWWYYYCQNMKEKKFLKDNKRMPNFGHYKVILERVKQYKKRHGEETDMRRHRPHYERL</sequence>
<keyword evidence="2" id="KW-1185">Reference proteome</keyword>
<protein>
    <submittedName>
        <fullName evidence="1">Uncharacterized protein</fullName>
    </submittedName>
</protein>
<dbReference type="OrthoDB" id="7413146at2759"/>
<reference evidence="1" key="2">
    <citation type="submission" date="2022-10" db="EMBL/GenBank/DDBJ databases">
        <authorList>
            <consortium name="ENA_rothamsted_submissions"/>
            <consortium name="culmorum"/>
            <person name="King R."/>
        </authorList>
    </citation>
    <scope>NUCLEOTIDE SEQUENCE</scope>
</reference>
<evidence type="ECO:0000313" key="2">
    <source>
        <dbReference type="Proteomes" id="UP001153714"/>
    </source>
</evidence>
<accession>A0A9N9R141</accession>
<evidence type="ECO:0000313" key="1">
    <source>
        <dbReference type="EMBL" id="CAG9787397.1"/>
    </source>
</evidence>
<dbReference type="AlphaFoldDB" id="A0A9N9R141"/>
<organism evidence="1 2">
    <name type="scientific">Diatraea saccharalis</name>
    <name type="common">sugarcane borer</name>
    <dbReference type="NCBI Taxonomy" id="40085"/>
    <lineage>
        <taxon>Eukaryota</taxon>
        <taxon>Metazoa</taxon>
        <taxon>Ecdysozoa</taxon>
        <taxon>Arthropoda</taxon>
        <taxon>Hexapoda</taxon>
        <taxon>Insecta</taxon>
        <taxon>Pterygota</taxon>
        <taxon>Neoptera</taxon>
        <taxon>Endopterygota</taxon>
        <taxon>Lepidoptera</taxon>
        <taxon>Glossata</taxon>
        <taxon>Ditrysia</taxon>
        <taxon>Pyraloidea</taxon>
        <taxon>Crambidae</taxon>
        <taxon>Crambinae</taxon>
        <taxon>Diatraea</taxon>
    </lineage>
</organism>
<proteinExistence type="predicted"/>
<dbReference type="EMBL" id="OU893348">
    <property type="protein sequence ID" value="CAG9787397.1"/>
    <property type="molecule type" value="Genomic_DNA"/>
</dbReference>